<dbReference type="PROSITE" id="PS50191">
    <property type="entry name" value="CRAL_TRIO"/>
    <property type="match status" value="1"/>
</dbReference>
<accession>A0A5A8CXJ3</accession>
<comment type="caution">
    <text evidence="4">The sequence shown here is derived from an EMBL/GenBank/DDBJ whole genome shotgun (WGS) entry which is preliminary data.</text>
</comment>
<dbReference type="Pfam" id="PF00650">
    <property type="entry name" value="CRAL_TRIO"/>
    <property type="match status" value="1"/>
</dbReference>
<dbReference type="EMBL" id="VLTL01000003">
    <property type="protein sequence ID" value="KAA0172055.1"/>
    <property type="molecule type" value="Genomic_DNA"/>
</dbReference>
<keyword evidence="2" id="KW-0812">Transmembrane</keyword>
<dbReference type="PANTHER" id="PTHR46277">
    <property type="entry name" value="OS03G0850700 PROTEIN"/>
    <property type="match status" value="1"/>
</dbReference>
<dbReference type="CDD" id="cd00170">
    <property type="entry name" value="SEC14"/>
    <property type="match status" value="1"/>
</dbReference>
<dbReference type="InterPro" id="IPR036273">
    <property type="entry name" value="CRAL/TRIO_N_dom_sf"/>
</dbReference>
<evidence type="ECO:0000313" key="11">
    <source>
        <dbReference type="Proteomes" id="UP000325113"/>
    </source>
</evidence>
<organism evidence="4 9">
    <name type="scientific">Cafeteria roenbergensis</name>
    <name type="common">Marine flagellate</name>
    <dbReference type="NCBI Taxonomy" id="33653"/>
    <lineage>
        <taxon>Eukaryota</taxon>
        <taxon>Sar</taxon>
        <taxon>Stramenopiles</taxon>
        <taxon>Bigyra</taxon>
        <taxon>Opalozoa</taxon>
        <taxon>Bicosoecida</taxon>
        <taxon>Cafeteriaceae</taxon>
        <taxon>Cafeteria</taxon>
    </lineage>
</organism>
<dbReference type="OrthoDB" id="1434354at2759"/>
<dbReference type="Gene3D" id="3.40.525.10">
    <property type="entry name" value="CRAL-TRIO lipid binding domain"/>
    <property type="match status" value="1"/>
</dbReference>
<dbReference type="SUPFAM" id="SSF52087">
    <property type="entry name" value="CRAL/TRIO domain"/>
    <property type="match status" value="1"/>
</dbReference>
<dbReference type="Proteomes" id="UP000325113">
    <property type="component" value="Unassembled WGS sequence"/>
</dbReference>
<evidence type="ECO:0000313" key="7">
    <source>
        <dbReference type="EMBL" id="KAA0177934.1"/>
    </source>
</evidence>
<evidence type="ECO:0000259" key="3">
    <source>
        <dbReference type="PROSITE" id="PS50191"/>
    </source>
</evidence>
<name>A0A5A8CXJ3_CAFRO</name>
<feature type="domain" description="CRAL-TRIO" evidence="3">
    <location>
        <begin position="103"/>
        <end position="260"/>
    </location>
</feature>
<feature type="transmembrane region" description="Helical" evidence="2">
    <location>
        <begin position="203"/>
        <end position="223"/>
    </location>
</feature>
<evidence type="ECO:0000256" key="2">
    <source>
        <dbReference type="SAM" id="Phobius"/>
    </source>
</evidence>
<dbReference type="InterPro" id="IPR036865">
    <property type="entry name" value="CRAL-TRIO_dom_sf"/>
</dbReference>
<reference evidence="8 10" key="1">
    <citation type="submission" date="2019-07" db="EMBL/GenBank/DDBJ databases">
        <title>Genomes of Cafeteria roenbergensis.</title>
        <authorList>
            <person name="Fischer M.G."/>
            <person name="Hackl T."/>
            <person name="Roman M."/>
        </authorList>
    </citation>
    <scope>NUCLEOTIDE SEQUENCE [LARGE SCALE GENOMIC DNA]</scope>
    <source>
        <strain evidence="4">BVI</strain>
        <strain evidence="5 11">Cflag</strain>
        <strain evidence="7 8">E4-10P</strain>
        <strain evidence="6 10">RCC970-E3</strain>
    </source>
</reference>
<keyword evidence="9" id="KW-1185">Reference proteome</keyword>
<evidence type="ECO:0000313" key="4">
    <source>
        <dbReference type="EMBL" id="KAA0157635.1"/>
    </source>
</evidence>
<evidence type="ECO:0000313" key="6">
    <source>
        <dbReference type="EMBL" id="KAA0172055.1"/>
    </source>
</evidence>
<dbReference type="SMART" id="SM00516">
    <property type="entry name" value="SEC14"/>
    <property type="match status" value="1"/>
</dbReference>
<dbReference type="AlphaFoldDB" id="A0A5A8CXJ3"/>
<evidence type="ECO:0000313" key="9">
    <source>
        <dbReference type="Proteomes" id="UP000323011"/>
    </source>
</evidence>
<dbReference type="Proteomes" id="UP000322899">
    <property type="component" value="Unassembled WGS sequence"/>
</dbReference>
<dbReference type="Proteomes" id="UP000323011">
    <property type="component" value="Unassembled WGS sequence"/>
</dbReference>
<dbReference type="InterPro" id="IPR001251">
    <property type="entry name" value="CRAL-TRIO_dom"/>
</dbReference>
<keyword evidence="2" id="KW-0472">Membrane</keyword>
<evidence type="ECO:0000313" key="10">
    <source>
        <dbReference type="Proteomes" id="UP000324907"/>
    </source>
</evidence>
<gene>
    <name evidence="7" type="ORF">FNF27_00482</name>
    <name evidence="6" type="ORF">FNF28_00372</name>
    <name evidence="4" type="ORF">FNF29_00211</name>
    <name evidence="5" type="ORF">FNF31_01866</name>
</gene>
<dbReference type="PANTHER" id="PTHR46277:SF3">
    <property type="entry name" value="BINDING PROTEIN, PUTATIVE-RELATED"/>
    <property type="match status" value="1"/>
</dbReference>
<feature type="region of interest" description="Disordered" evidence="1">
    <location>
        <begin position="254"/>
        <end position="273"/>
    </location>
</feature>
<evidence type="ECO:0000256" key="1">
    <source>
        <dbReference type="SAM" id="MobiDB-lite"/>
    </source>
</evidence>
<sequence length="273" mass="30167">MAASAAAADAWVTPTDEEAREGLDEQAAAWVTGAKVAAVRAAALKDSRAKPGTAYADLLEKCLFVRRWLVAREGDVEEATKMLLRHLQWRQEECPWFPELPPTDRIVDDLSRGKVMRHGTSITGKPCLYVFADKHSVHDTTQERTQELVIYSIEQTVRTLGRTGGAVVIFDFKDAPWSAMDTDAAKYVVRMLSLNYPESLDRILIVNYGMLFSALWTVISPFLSARTTAKVKFVTEAQLTELIAPEQLPVRLGGTADVEPDEIGDSRPVSATS</sequence>
<dbReference type="SUPFAM" id="SSF46938">
    <property type="entry name" value="CRAL/TRIO N-terminal domain"/>
    <property type="match status" value="1"/>
</dbReference>
<dbReference type="EMBL" id="VLTM01000012">
    <property type="protein sequence ID" value="KAA0165521.1"/>
    <property type="molecule type" value="Genomic_DNA"/>
</dbReference>
<keyword evidence="2" id="KW-1133">Transmembrane helix</keyword>
<protein>
    <recommendedName>
        <fullName evidence="3">CRAL-TRIO domain-containing protein</fullName>
    </recommendedName>
</protein>
<proteinExistence type="predicted"/>
<dbReference type="EMBL" id="VLTO01000002">
    <property type="protein sequence ID" value="KAA0177934.1"/>
    <property type="molecule type" value="Genomic_DNA"/>
</dbReference>
<dbReference type="OMA" id="IETCTLI"/>
<dbReference type="Proteomes" id="UP000324907">
    <property type="component" value="Unassembled WGS sequence"/>
</dbReference>
<dbReference type="EMBL" id="VLTN01000001">
    <property type="protein sequence ID" value="KAA0157635.1"/>
    <property type="molecule type" value="Genomic_DNA"/>
</dbReference>
<evidence type="ECO:0000313" key="8">
    <source>
        <dbReference type="Proteomes" id="UP000322899"/>
    </source>
</evidence>
<evidence type="ECO:0000313" key="5">
    <source>
        <dbReference type="EMBL" id="KAA0165521.1"/>
    </source>
</evidence>